<dbReference type="RefSeq" id="WP_126718238.1">
    <property type="nucleotide sequence ID" value="NZ_RWJF01000001.1"/>
</dbReference>
<keyword evidence="2" id="KW-1185">Reference proteome</keyword>
<dbReference type="AlphaFoldDB" id="A0A429V8Y7"/>
<dbReference type="Proteomes" id="UP000274661">
    <property type="component" value="Unassembled WGS sequence"/>
</dbReference>
<dbReference type="EMBL" id="RWJF01000001">
    <property type="protein sequence ID" value="RST30406.1"/>
    <property type="molecule type" value="Genomic_DNA"/>
</dbReference>
<accession>A0A429V8Y7</accession>
<dbReference type="OrthoDB" id="9781415at2"/>
<evidence type="ECO:0000313" key="2">
    <source>
        <dbReference type="Proteomes" id="UP000274661"/>
    </source>
</evidence>
<reference evidence="1 2" key="1">
    <citation type="submission" date="2018-12" db="EMBL/GenBank/DDBJ databases">
        <title>Sphingomonas sp. HMF7854 Genome sequencing and assembly.</title>
        <authorList>
            <person name="Cha I."/>
            <person name="Kang H."/>
            <person name="Kim H."/>
            <person name="Kang J."/>
            <person name="Joh K."/>
        </authorList>
    </citation>
    <scope>NUCLEOTIDE SEQUENCE [LARGE SCALE GENOMIC DNA]</scope>
    <source>
        <strain evidence="1 2">HMF7854</strain>
    </source>
</reference>
<evidence type="ECO:0008006" key="3">
    <source>
        <dbReference type="Google" id="ProtNLM"/>
    </source>
</evidence>
<sequence length="79" mass="8346">MHAGRFLILRHGETVYGAATHLVVMHGISSRVLRGLLTGRTPIEHYGAPIAPKLAQGSVSLKENGVERIVLNAAGGLHA</sequence>
<evidence type="ECO:0000313" key="1">
    <source>
        <dbReference type="EMBL" id="RST30406.1"/>
    </source>
</evidence>
<proteinExistence type="predicted"/>
<organism evidence="1 2">
    <name type="scientific">Sphingomonas ginkgonis</name>
    <dbReference type="NCBI Taxonomy" id="2315330"/>
    <lineage>
        <taxon>Bacteria</taxon>
        <taxon>Pseudomonadati</taxon>
        <taxon>Pseudomonadota</taxon>
        <taxon>Alphaproteobacteria</taxon>
        <taxon>Sphingomonadales</taxon>
        <taxon>Sphingomonadaceae</taxon>
        <taxon>Sphingomonas</taxon>
    </lineage>
</organism>
<comment type="caution">
    <text evidence="1">The sequence shown here is derived from an EMBL/GenBank/DDBJ whole genome shotgun (WGS) entry which is preliminary data.</text>
</comment>
<protein>
    <recommendedName>
        <fullName evidence="3">Histidine phosphatase family protein</fullName>
    </recommendedName>
</protein>
<name>A0A429V8Y7_9SPHN</name>
<gene>
    <name evidence="1" type="ORF">HMF7854_05885</name>
</gene>